<organism evidence="1 2">
    <name type="scientific">Thalassotalea insulae</name>
    <dbReference type="NCBI Taxonomy" id="2056778"/>
    <lineage>
        <taxon>Bacteria</taxon>
        <taxon>Pseudomonadati</taxon>
        <taxon>Pseudomonadota</taxon>
        <taxon>Gammaproteobacteria</taxon>
        <taxon>Alteromonadales</taxon>
        <taxon>Colwelliaceae</taxon>
        <taxon>Thalassotalea</taxon>
    </lineage>
</organism>
<evidence type="ECO:0000313" key="1">
    <source>
        <dbReference type="EMBL" id="GLX78755.1"/>
    </source>
</evidence>
<sequence length="161" mass="18892">MMKMKFFIFIFLLIGAFYCFAYDSYPFSHTGKAHFYLNKSEYMELSEKFITNSALNSFSLQRNNEVEARFSNGEITFLQDEVLVNKLTKIEASLVKRLKKGLAFTYREIEIEGKKFHVGFILSESEQINLNLCGELEDTEMGQCFKPLSDGWYIKYMWITL</sequence>
<dbReference type="EMBL" id="BSST01000001">
    <property type="protein sequence ID" value="GLX78755.1"/>
    <property type="molecule type" value="Genomic_DNA"/>
</dbReference>
<gene>
    <name evidence="1" type="ORF">tinsulaeT_20950</name>
</gene>
<accession>A0ABQ6GVM5</accession>
<comment type="caution">
    <text evidence="1">The sequence shown here is derived from an EMBL/GenBank/DDBJ whole genome shotgun (WGS) entry which is preliminary data.</text>
</comment>
<dbReference type="RefSeq" id="WP_284244625.1">
    <property type="nucleotide sequence ID" value="NZ_BSST01000001.1"/>
</dbReference>
<keyword evidence="2" id="KW-1185">Reference proteome</keyword>
<evidence type="ECO:0000313" key="2">
    <source>
        <dbReference type="Proteomes" id="UP001157186"/>
    </source>
</evidence>
<proteinExistence type="predicted"/>
<name>A0ABQ6GVM5_9GAMM</name>
<dbReference type="Proteomes" id="UP001157186">
    <property type="component" value="Unassembled WGS sequence"/>
</dbReference>
<reference evidence="1 2" key="1">
    <citation type="submission" date="2023-03" db="EMBL/GenBank/DDBJ databases">
        <title>Draft genome sequence of Thalassotalea insulae KCTC 62186T.</title>
        <authorList>
            <person name="Sawabe T."/>
        </authorList>
    </citation>
    <scope>NUCLEOTIDE SEQUENCE [LARGE SCALE GENOMIC DNA]</scope>
    <source>
        <strain evidence="1 2">KCTC 62186</strain>
    </source>
</reference>
<protein>
    <submittedName>
        <fullName evidence="1">Uncharacterized protein</fullName>
    </submittedName>
</protein>